<dbReference type="CDD" id="cd06195">
    <property type="entry name" value="FNR1"/>
    <property type="match status" value="1"/>
</dbReference>
<feature type="domain" description="FAD-binding FR-type" evidence="10">
    <location>
        <begin position="2"/>
        <end position="101"/>
    </location>
</feature>
<dbReference type="GO" id="GO:0034599">
    <property type="term" value="P:cellular response to oxidative stress"/>
    <property type="evidence" value="ECO:0007669"/>
    <property type="project" value="TreeGrafter"/>
</dbReference>
<evidence type="ECO:0000256" key="6">
    <source>
        <dbReference type="ARBA" id="ARBA00022827"/>
    </source>
</evidence>
<dbReference type="AlphaFoldDB" id="A0A6I6D5L4"/>
<dbReference type="SUPFAM" id="SSF52343">
    <property type="entry name" value="Ferredoxin reductase-like, C-terminal NADP-linked domain"/>
    <property type="match status" value="1"/>
</dbReference>
<keyword evidence="8" id="KW-0560">Oxidoreductase</keyword>
<dbReference type="InterPro" id="IPR051930">
    <property type="entry name" value="FNR_type-1"/>
</dbReference>
<dbReference type="PANTHER" id="PTHR47878">
    <property type="entry name" value="OXIDOREDUCTASE FAD/NAD(P)-BINDING DOMAIN PROTEIN"/>
    <property type="match status" value="1"/>
</dbReference>
<dbReference type="Pfam" id="PF00970">
    <property type="entry name" value="FAD_binding_6"/>
    <property type="match status" value="1"/>
</dbReference>
<keyword evidence="5" id="KW-0547">Nucleotide-binding</keyword>
<dbReference type="EC" id="1.18.1.2" evidence="3"/>
<protein>
    <recommendedName>
        <fullName evidence="3">ferredoxin--NADP(+) reductase</fullName>
        <ecNumber evidence="3">1.18.1.2</ecNumber>
    </recommendedName>
</protein>
<evidence type="ECO:0000313" key="11">
    <source>
        <dbReference type="EMBL" id="QGT79303.1"/>
    </source>
</evidence>
<keyword evidence="6" id="KW-0274">FAD</keyword>
<evidence type="ECO:0000256" key="9">
    <source>
        <dbReference type="ARBA" id="ARBA00047776"/>
    </source>
</evidence>
<organism evidence="11 12">
    <name type="scientific">Guyparkeria halophila</name>
    <dbReference type="NCBI Taxonomy" id="47960"/>
    <lineage>
        <taxon>Bacteria</taxon>
        <taxon>Pseudomonadati</taxon>
        <taxon>Pseudomonadota</taxon>
        <taxon>Gammaproteobacteria</taxon>
        <taxon>Chromatiales</taxon>
        <taxon>Thioalkalibacteraceae</taxon>
        <taxon>Guyparkeria</taxon>
    </lineage>
</organism>
<gene>
    <name evidence="11" type="ORF">GM160_10650</name>
</gene>
<dbReference type="InterPro" id="IPR039261">
    <property type="entry name" value="FNR_nucleotide-bd"/>
</dbReference>
<evidence type="ECO:0000256" key="4">
    <source>
        <dbReference type="ARBA" id="ARBA00022630"/>
    </source>
</evidence>
<evidence type="ECO:0000256" key="7">
    <source>
        <dbReference type="ARBA" id="ARBA00022857"/>
    </source>
</evidence>
<evidence type="ECO:0000256" key="8">
    <source>
        <dbReference type="ARBA" id="ARBA00023002"/>
    </source>
</evidence>
<dbReference type="RefSeq" id="WP_156575029.1">
    <property type="nucleotide sequence ID" value="NZ_CP046415.1"/>
</dbReference>
<dbReference type="GO" id="GO:0042167">
    <property type="term" value="P:heme catabolic process"/>
    <property type="evidence" value="ECO:0007669"/>
    <property type="project" value="TreeGrafter"/>
</dbReference>
<name>A0A6I6D5L4_9GAMM</name>
<keyword evidence="4" id="KW-0285">Flavoprotein</keyword>
<dbReference type="Pfam" id="PF00175">
    <property type="entry name" value="NAD_binding_1"/>
    <property type="match status" value="1"/>
</dbReference>
<dbReference type="InterPro" id="IPR008333">
    <property type="entry name" value="Cbr1-like_FAD-bd_dom"/>
</dbReference>
<evidence type="ECO:0000313" key="12">
    <source>
        <dbReference type="Proteomes" id="UP000427716"/>
    </source>
</evidence>
<evidence type="ECO:0000256" key="5">
    <source>
        <dbReference type="ARBA" id="ARBA00022741"/>
    </source>
</evidence>
<dbReference type="SUPFAM" id="SSF63380">
    <property type="entry name" value="Riboflavin synthase domain-like"/>
    <property type="match status" value="1"/>
</dbReference>
<comment type="similarity">
    <text evidence="2">Belongs to the ferredoxin--NADP reductase type 1 family.</text>
</comment>
<comment type="cofactor">
    <cofactor evidence="1">
        <name>FAD</name>
        <dbReference type="ChEBI" id="CHEBI:57692"/>
    </cofactor>
</comment>
<proteinExistence type="inferred from homology"/>
<evidence type="ECO:0000256" key="2">
    <source>
        <dbReference type="ARBA" id="ARBA00008312"/>
    </source>
</evidence>
<accession>A0A6I6D5L4</accession>
<dbReference type="PROSITE" id="PS51384">
    <property type="entry name" value="FAD_FR"/>
    <property type="match status" value="1"/>
</dbReference>
<dbReference type="InterPro" id="IPR001433">
    <property type="entry name" value="OxRdtase_FAD/NAD-bd"/>
</dbReference>
<dbReference type="InterPro" id="IPR033892">
    <property type="entry name" value="FNR_bac"/>
</dbReference>
<dbReference type="Gene3D" id="2.40.30.10">
    <property type="entry name" value="Translation factors"/>
    <property type="match status" value="1"/>
</dbReference>
<keyword evidence="12" id="KW-1185">Reference proteome</keyword>
<comment type="catalytic activity">
    <reaction evidence="9">
        <text>2 reduced [2Fe-2S]-[ferredoxin] + NADP(+) + H(+) = 2 oxidized [2Fe-2S]-[ferredoxin] + NADPH</text>
        <dbReference type="Rhea" id="RHEA:20125"/>
        <dbReference type="Rhea" id="RHEA-COMP:10000"/>
        <dbReference type="Rhea" id="RHEA-COMP:10001"/>
        <dbReference type="ChEBI" id="CHEBI:15378"/>
        <dbReference type="ChEBI" id="CHEBI:33737"/>
        <dbReference type="ChEBI" id="CHEBI:33738"/>
        <dbReference type="ChEBI" id="CHEBI:57783"/>
        <dbReference type="ChEBI" id="CHEBI:58349"/>
        <dbReference type="EC" id="1.18.1.2"/>
    </reaction>
</comment>
<dbReference type="Proteomes" id="UP000427716">
    <property type="component" value="Chromosome"/>
</dbReference>
<dbReference type="EMBL" id="CP046415">
    <property type="protein sequence ID" value="QGT79303.1"/>
    <property type="molecule type" value="Genomic_DNA"/>
</dbReference>
<dbReference type="InterPro" id="IPR017938">
    <property type="entry name" value="Riboflavin_synthase-like_b-brl"/>
</dbReference>
<dbReference type="Gene3D" id="3.40.50.80">
    <property type="entry name" value="Nucleotide-binding domain of ferredoxin-NADP reductase (FNR) module"/>
    <property type="match status" value="1"/>
</dbReference>
<dbReference type="GO" id="GO:0000166">
    <property type="term" value="F:nucleotide binding"/>
    <property type="evidence" value="ECO:0007669"/>
    <property type="project" value="UniProtKB-KW"/>
</dbReference>
<sequence>MGEWLEVTVAETVRWNDGLYSLRFDAPLPAFKAGQFVRVGLDIDGERVARPYSLVNAPTETPHEIYFNVVPEGPLSPRLARLVPGDTLFVNTTVTGTMTMERAPEHRYLWLFATGTALGPFLSILKTDAPWARAERVVLCHSVRRASDLAYGETIRQLQSRHGDRFAFVPVVTREDHPGALHERIPAGLASGEIEKRVGLELRAEDAHVMLCGNSDMIEAVQQVLKERGLRRHRRREPGHITVEKYH</sequence>
<evidence type="ECO:0000256" key="1">
    <source>
        <dbReference type="ARBA" id="ARBA00001974"/>
    </source>
</evidence>
<dbReference type="GO" id="GO:0004324">
    <property type="term" value="F:ferredoxin-NADP+ reductase activity"/>
    <property type="evidence" value="ECO:0007669"/>
    <property type="project" value="UniProtKB-EC"/>
</dbReference>
<dbReference type="InterPro" id="IPR017927">
    <property type="entry name" value="FAD-bd_FR_type"/>
</dbReference>
<dbReference type="KEGG" id="ghl:GM160_10650"/>
<dbReference type="PANTHER" id="PTHR47878:SF1">
    <property type="entry name" value="FLAVODOXIN_FERREDOXIN--NADP REDUCTASE"/>
    <property type="match status" value="1"/>
</dbReference>
<evidence type="ECO:0000256" key="3">
    <source>
        <dbReference type="ARBA" id="ARBA00013223"/>
    </source>
</evidence>
<evidence type="ECO:0000259" key="10">
    <source>
        <dbReference type="PROSITE" id="PS51384"/>
    </source>
</evidence>
<reference evidence="11 12" key="1">
    <citation type="submission" date="2019-11" db="EMBL/GenBank/DDBJ databases">
        <authorList>
            <person name="Zhang J."/>
            <person name="Sun C."/>
        </authorList>
    </citation>
    <scope>NUCLEOTIDE SEQUENCE [LARGE SCALE GENOMIC DNA]</scope>
    <source>
        <strain evidence="12">sp2</strain>
    </source>
</reference>
<keyword evidence="7" id="KW-0521">NADP</keyword>